<evidence type="ECO:0000313" key="3">
    <source>
        <dbReference type="Proteomes" id="UP000662572"/>
    </source>
</evidence>
<comment type="caution">
    <text evidence="2">The sequence shown here is derived from an EMBL/GenBank/DDBJ whole genome shotgun (WGS) entry which is preliminary data.</text>
</comment>
<dbReference type="AlphaFoldDB" id="A0A918UW57"/>
<keyword evidence="1" id="KW-0812">Transmembrane</keyword>
<evidence type="ECO:0000256" key="1">
    <source>
        <dbReference type="SAM" id="Phobius"/>
    </source>
</evidence>
<sequence length="135" mass="15266">MKPAKILFSTEGRIRRRTYWLYSIALTVAYLAIYFGVAVATGTLDTLASDTTSPILDVTEAILSIAMIWPSLCIQIKRWHDRDKSWVWIFINLIPIIGWIWSFVELGCLDGTKGQNKYGNSPKRANHEAVAATFD</sequence>
<dbReference type="EMBL" id="BMZB01000003">
    <property type="protein sequence ID" value="GGZ37561.1"/>
    <property type="molecule type" value="Genomic_DNA"/>
</dbReference>
<reference evidence="2" key="2">
    <citation type="submission" date="2020-09" db="EMBL/GenBank/DDBJ databases">
        <authorList>
            <person name="Sun Q."/>
            <person name="Kim S."/>
        </authorList>
    </citation>
    <scope>NUCLEOTIDE SEQUENCE</scope>
    <source>
        <strain evidence="2">KCTC 32296</strain>
    </source>
</reference>
<dbReference type="Proteomes" id="UP000662572">
    <property type="component" value="Unassembled WGS sequence"/>
</dbReference>
<reference evidence="2" key="1">
    <citation type="journal article" date="2014" name="Int. J. Syst. Evol. Microbiol.">
        <title>Complete genome sequence of Corynebacterium casei LMG S-19264T (=DSM 44701T), isolated from a smear-ripened cheese.</title>
        <authorList>
            <consortium name="US DOE Joint Genome Institute (JGI-PGF)"/>
            <person name="Walter F."/>
            <person name="Albersmeier A."/>
            <person name="Kalinowski J."/>
            <person name="Ruckert C."/>
        </authorList>
    </citation>
    <scope>NUCLEOTIDE SEQUENCE</scope>
    <source>
        <strain evidence="2">KCTC 32296</strain>
    </source>
</reference>
<evidence type="ECO:0000313" key="2">
    <source>
        <dbReference type="EMBL" id="GGZ37561.1"/>
    </source>
</evidence>
<keyword evidence="3" id="KW-1185">Reference proteome</keyword>
<protein>
    <submittedName>
        <fullName evidence="2">DUF805 domain-containing protein</fullName>
    </submittedName>
</protein>
<feature type="transmembrane region" description="Helical" evidence="1">
    <location>
        <begin position="55"/>
        <end position="74"/>
    </location>
</feature>
<name>A0A918UW57_9CAUL</name>
<keyword evidence="1" id="KW-0472">Membrane</keyword>
<accession>A0A918UW57</accession>
<feature type="transmembrane region" description="Helical" evidence="1">
    <location>
        <begin position="86"/>
        <end position="104"/>
    </location>
</feature>
<dbReference type="RefSeq" id="WP_189487061.1">
    <property type="nucleotide sequence ID" value="NZ_BMZB01000003.1"/>
</dbReference>
<feature type="transmembrane region" description="Helical" evidence="1">
    <location>
        <begin position="20"/>
        <end position="43"/>
    </location>
</feature>
<dbReference type="Pfam" id="PF05656">
    <property type="entry name" value="DUF805"/>
    <property type="match status" value="1"/>
</dbReference>
<proteinExistence type="predicted"/>
<keyword evidence="1" id="KW-1133">Transmembrane helix</keyword>
<dbReference type="InterPro" id="IPR008523">
    <property type="entry name" value="DUF805"/>
</dbReference>
<gene>
    <name evidence="2" type="ORF">GCM10011273_25020</name>
</gene>
<dbReference type="GO" id="GO:0005886">
    <property type="term" value="C:plasma membrane"/>
    <property type="evidence" value="ECO:0007669"/>
    <property type="project" value="TreeGrafter"/>
</dbReference>
<dbReference type="PANTHER" id="PTHR34980">
    <property type="entry name" value="INNER MEMBRANE PROTEIN-RELATED-RELATED"/>
    <property type="match status" value="1"/>
</dbReference>
<organism evidence="2 3">
    <name type="scientific">Asticcacaulis endophyticus</name>
    <dbReference type="NCBI Taxonomy" id="1395890"/>
    <lineage>
        <taxon>Bacteria</taxon>
        <taxon>Pseudomonadati</taxon>
        <taxon>Pseudomonadota</taxon>
        <taxon>Alphaproteobacteria</taxon>
        <taxon>Caulobacterales</taxon>
        <taxon>Caulobacteraceae</taxon>
        <taxon>Asticcacaulis</taxon>
    </lineage>
</organism>